<feature type="compositionally biased region" description="Polar residues" evidence="1">
    <location>
        <begin position="221"/>
        <end position="251"/>
    </location>
</feature>
<proteinExistence type="predicted"/>
<gene>
    <name evidence="2" type="ORF">TorRG33x02_120530</name>
</gene>
<feature type="compositionally biased region" description="Low complexity" evidence="1">
    <location>
        <begin position="352"/>
        <end position="362"/>
    </location>
</feature>
<protein>
    <submittedName>
        <fullName evidence="2">Zinc finger, CCCH-type</fullName>
    </submittedName>
</protein>
<dbReference type="AlphaFoldDB" id="A0A2P5F375"/>
<keyword evidence="3" id="KW-1185">Reference proteome</keyword>
<name>A0A2P5F375_TREOI</name>
<feature type="region of interest" description="Disordered" evidence="1">
    <location>
        <begin position="199"/>
        <end position="253"/>
    </location>
</feature>
<feature type="compositionally biased region" description="Basic and acidic residues" evidence="1">
    <location>
        <begin position="208"/>
        <end position="219"/>
    </location>
</feature>
<feature type="region of interest" description="Disordered" evidence="1">
    <location>
        <begin position="352"/>
        <end position="378"/>
    </location>
</feature>
<evidence type="ECO:0000313" key="3">
    <source>
        <dbReference type="Proteomes" id="UP000237000"/>
    </source>
</evidence>
<dbReference type="Proteomes" id="UP000237000">
    <property type="component" value="Unassembled WGS sequence"/>
</dbReference>
<organism evidence="2 3">
    <name type="scientific">Trema orientale</name>
    <name type="common">Charcoal tree</name>
    <name type="synonym">Celtis orientalis</name>
    <dbReference type="NCBI Taxonomy" id="63057"/>
    <lineage>
        <taxon>Eukaryota</taxon>
        <taxon>Viridiplantae</taxon>
        <taxon>Streptophyta</taxon>
        <taxon>Embryophyta</taxon>
        <taxon>Tracheophyta</taxon>
        <taxon>Spermatophyta</taxon>
        <taxon>Magnoliopsida</taxon>
        <taxon>eudicotyledons</taxon>
        <taxon>Gunneridae</taxon>
        <taxon>Pentapetalae</taxon>
        <taxon>rosids</taxon>
        <taxon>fabids</taxon>
        <taxon>Rosales</taxon>
        <taxon>Cannabaceae</taxon>
        <taxon>Trema</taxon>
    </lineage>
</organism>
<comment type="caution">
    <text evidence="2">The sequence shown here is derived from an EMBL/GenBank/DDBJ whole genome shotgun (WGS) entry which is preliminary data.</text>
</comment>
<reference evidence="3" key="1">
    <citation type="submission" date="2016-06" db="EMBL/GenBank/DDBJ databases">
        <title>Parallel loss of symbiosis genes in relatives of nitrogen-fixing non-legume Parasponia.</title>
        <authorList>
            <person name="Van Velzen R."/>
            <person name="Holmer R."/>
            <person name="Bu F."/>
            <person name="Rutten L."/>
            <person name="Van Zeijl A."/>
            <person name="Liu W."/>
            <person name="Santuari L."/>
            <person name="Cao Q."/>
            <person name="Sharma T."/>
            <person name="Shen D."/>
            <person name="Roswanjaya Y."/>
            <person name="Wardhani T."/>
            <person name="Kalhor M.S."/>
            <person name="Jansen J."/>
            <person name="Van den Hoogen J."/>
            <person name="Gungor B."/>
            <person name="Hartog M."/>
            <person name="Hontelez J."/>
            <person name="Verver J."/>
            <person name="Yang W.-C."/>
            <person name="Schijlen E."/>
            <person name="Repin R."/>
            <person name="Schilthuizen M."/>
            <person name="Schranz E."/>
            <person name="Heidstra R."/>
            <person name="Miyata K."/>
            <person name="Fedorova E."/>
            <person name="Kohlen W."/>
            <person name="Bisseling T."/>
            <person name="Smit S."/>
            <person name="Geurts R."/>
        </authorList>
    </citation>
    <scope>NUCLEOTIDE SEQUENCE [LARGE SCALE GENOMIC DNA]</scope>
    <source>
        <strain evidence="3">cv. RG33-2</strain>
    </source>
</reference>
<dbReference type="InParanoid" id="A0A2P5F375"/>
<accession>A0A2P5F375</accession>
<dbReference type="EMBL" id="JXTC01000068">
    <property type="protein sequence ID" value="PON92234.1"/>
    <property type="molecule type" value="Genomic_DNA"/>
</dbReference>
<evidence type="ECO:0000256" key="1">
    <source>
        <dbReference type="SAM" id="MobiDB-lite"/>
    </source>
</evidence>
<sequence>MAIAFSLEGPWKLGKPCRNRIVVSSHIGFLKLLHCSSYRKKSCNYVLATRESSVSFAIRNKSCGRKIMSQSPSHSQLISNTTTEFSGTHPISDSEEVVPRSQRSYWSSVGGNKGFQFISPLSNVFFYRNFFLSVFFTQITKFIKTYSSGFGFSSSHRLDTLVQIMFIDWGNIDRTLTLIVLQRTKFIKTYSLGFGFPSSHSTEEQNMAEERNMRQRIDGESPSNKNPVVEGESSSNKNPVSEAGESSSNKNPVVEVDLEDELEEMNSYFMICPQYNFKVDHCQDHCLLAHGAAEVGLHPAVYKTRLCSIQGSCPNPCYFAHTSKELRKTPSYWQNLMNALCQSKRAAKQAANSAQAVQSDAQETGGNEQFHPASAEEQQTVKFLIQLMDEDGDEE</sequence>
<evidence type="ECO:0000313" key="2">
    <source>
        <dbReference type="EMBL" id="PON92234.1"/>
    </source>
</evidence>